<sequence length="50" mass="5600">MTKNPERVRFFFYANASSAAMQNGIVVFSSDSLEDCFRQLSVVQHLSITG</sequence>
<name>A0A9D3Z0Z6_DREPO</name>
<dbReference type="Proteomes" id="UP000828390">
    <property type="component" value="Unassembled WGS sequence"/>
</dbReference>
<evidence type="ECO:0000313" key="2">
    <source>
        <dbReference type="Proteomes" id="UP000828390"/>
    </source>
</evidence>
<accession>A0A9D3Z0Z6</accession>
<reference evidence="1" key="2">
    <citation type="submission" date="2020-11" db="EMBL/GenBank/DDBJ databases">
        <authorList>
            <person name="McCartney M.A."/>
            <person name="Auch B."/>
            <person name="Kono T."/>
            <person name="Mallez S."/>
            <person name="Becker A."/>
            <person name="Gohl D.M."/>
            <person name="Silverstein K.A.T."/>
            <person name="Koren S."/>
            <person name="Bechman K.B."/>
            <person name="Herman A."/>
            <person name="Abrahante J.E."/>
            <person name="Garbe J."/>
        </authorList>
    </citation>
    <scope>NUCLEOTIDE SEQUENCE</scope>
    <source>
        <strain evidence="1">Duluth1</strain>
        <tissue evidence="1">Whole animal</tissue>
    </source>
</reference>
<protein>
    <submittedName>
        <fullName evidence="1">Uncharacterized protein</fullName>
    </submittedName>
</protein>
<keyword evidence="2" id="KW-1185">Reference proteome</keyword>
<dbReference type="EMBL" id="JAIWYP010000014">
    <property type="protein sequence ID" value="KAH3710940.1"/>
    <property type="molecule type" value="Genomic_DNA"/>
</dbReference>
<proteinExistence type="predicted"/>
<evidence type="ECO:0000313" key="1">
    <source>
        <dbReference type="EMBL" id="KAH3710940.1"/>
    </source>
</evidence>
<reference evidence="1" key="1">
    <citation type="journal article" date="2019" name="bioRxiv">
        <title>The Genome of the Zebra Mussel, Dreissena polymorpha: A Resource for Invasive Species Research.</title>
        <authorList>
            <person name="McCartney M.A."/>
            <person name="Auch B."/>
            <person name="Kono T."/>
            <person name="Mallez S."/>
            <person name="Zhang Y."/>
            <person name="Obille A."/>
            <person name="Becker A."/>
            <person name="Abrahante J.E."/>
            <person name="Garbe J."/>
            <person name="Badalamenti J.P."/>
            <person name="Herman A."/>
            <person name="Mangelson H."/>
            <person name="Liachko I."/>
            <person name="Sullivan S."/>
            <person name="Sone E.D."/>
            <person name="Koren S."/>
            <person name="Silverstein K.A.T."/>
            <person name="Beckman K.B."/>
            <person name="Gohl D.M."/>
        </authorList>
    </citation>
    <scope>NUCLEOTIDE SEQUENCE</scope>
    <source>
        <strain evidence="1">Duluth1</strain>
        <tissue evidence="1">Whole animal</tissue>
    </source>
</reference>
<dbReference type="AlphaFoldDB" id="A0A9D3Z0Z6"/>
<comment type="caution">
    <text evidence="1">The sequence shown here is derived from an EMBL/GenBank/DDBJ whole genome shotgun (WGS) entry which is preliminary data.</text>
</comment>
<gene>
    <name evidence="1" type="ORF">DPMN_070438</name>
</gene>
<organism evidence="1 2">
    <name type="scientific">Dreissena polymorpha</name>
    <name type="common">Zebra mussel</name>
    <name type="synonym">Mytilus polymorpha</name>
    <dbReference type="NCBI Taxonomy" id="45954"/>
    <lineage>
        <taxon>Eukaryota</taxon>
        <taxon>Metazoa</taxon>
        <taxon>Spiralia</taxon>
        <taxon>Lophotrochozoa</taxon>
        <taxon>Mollusca</taxon>
        <taxon>Bivalvia</taxon>
        <taxon>Autobranchia</taxon>
        <taxon>Heteroconchia</taxon>
        <taxon>Euheterodonta</taxon>
        <taxon>Imparidentia</taxon>
        <taxon>Neoheterodontei</taxon>
        <taxon>Myida</taxon>
        <taxon>Dreissenoidea</taxon>
        <taxon>Dreissenidae</taxon>
        <taxon>Dreissena</taxon>
    </lineage>
</organism>